<keyword evidence="1" id="KW-0732">Signal</keyword>
<proteinExistence type="predicted"/>
<accession>A0A1M7QMH2</accession>
<organism evidence="2 3">
    <name type="scientific">Actinacidiphila paucisporea</name>
    <dbReference type="NCBI Taxonomy" id="310782"/>
    <lineage>
        <taxon>Bacteria</taxon>
        <taxon>Bacillati</taxon>
        <taxon>Actinomycetota</taxon>
        <taxon>Actinomycetes</taxon>
        <taxon>Kitasatosporales</taxon>
        <taxon>Streptomycetaceae</taxon>
        <taxon>Actinacidiphila</taxon>
    </lineage>
</organism>
<feature type="chain" id="PRO_5012839405" description="Secreted protein" evidence="1">
    <location>
        <begin position="31"/>
        <end position="156"/>
    </location>
</feature>
<dbReference type="EMBL" id="FRBI01000038">
    <property type="protein sequence ID" value="SHN32631.1"/>
    <property type="molecule type" value="Genomic_DNA"/>
</dbReference>
<sequence>MRLRSAGRVAAFASTALMLTGIANVGAAHAQELGGPGPIYYSITFSNPRESDDNNLPEPYGEVDVRAPWGQPTTLWEHPDVGINTPTLPRYPDFGPFDHRFVPHPVSEICANVGEDDTGINDDDILADGCLPYTGPGDYTISAEGGSVTVTVYKFG</sequence>
<gene>
    <name evidence="2" type="ORF">SAMN05216499_13813</name>
</gene>
<protein>
    <recommendedName>
        <fullName evidence="4">Secreted protein</fullName>
    </recommendedName>
</protein>
<dbReference type="OrthoDB" id="4194787at2"/>
<dbReference type="AlphaFoldDB" id="A0A1M7QMH2"/>
<reference evidence="2 3" key="1">
    <citation type="submission" date="2016-11" db="EMBL/GenBank/DDBJ databases">
        <authorList>
            <person name="Jaros S."/>
            <person name="Januszkiewicz K."/>
            <person name="Wedrychowicz H."/>
        </authorList>
    </citation>
    <scope>NUCLEOTIDE SEQUENCE [LARGE SCALE GENOMIC DNA]</scope>
    <source>
        <strain evidence="2 3">CGMCC 4.2025</strain>
    </source>
</reference>
<name>A0A1M7QMH2_9ACTN</name>
<evidence type="ECO:0000313" key="2">
    <source>
        <dbReference type="EMBL" id="SHN32631.1"/>
    </source>
</evidence>
<evidence type="ECO:0000256" key="1">
    <source>
        <dbReference type="SAM" id="SignalP"/>
    </source>
</evidence>
<dbReference type="Proteomes" id="UP000184111">
    <property type="component" value="Unassembled WGS sequence"/>
</dbReference>
<feature type="signal peptide" evidence="1">
    <location>
        <begin position="1"/>
        <end position="30"/>
    </location>
</feature>
<evidence type="ECO:0008006" key="4">
    <source>
        <dbReference type="Google" id="ProtNLM"/>
    </source>
</evidence>
<keyword evidence="3" id="KW-1185">Reference proteome</keyword>
<evidence type="ECO:0000313" key="3">
    <source>
        <dbReference type="Proteomes" id="UP000184111"/>
    </source>
</evidence>
<dbReference type="RefSeq" id="WP_143172639.1">
    <property type="nucleotide sequence ID" value="NZ_FRBI01000038.1"/>
</dbReference>